<evidence type="ECO:0000256" key="3">
    <source>
        <dbReference type="ARBA" id="ARBA00022771"/>
    </source>
</evidence>
<dbReference type="PROSITE" id="PS00518">
    <property type="entry name" value="ZF_RING_1"/>
    <property type="match status" value="1"/>
</dbReference>
<evidence type="ECO:0000256" key="6">
    <source>
        <dbReference type="PROSITE-ProRule" id="PRU00175"/>
    </source>
</evidence>
<dbReference type="InterPro" id="IPR032443">
    <property type="entry name" value="RAWUL"/>
</dbReference>
<dbReference type="RefSeq" id="XP_066915033.1">
    <property type="nucleotide sequence ID" value="XM_067058932.1"/>
</dbReference>
<keyword evidence="2" id="KW-0479">Metal-binding</keyword>
<keyword evidence="5" id="KW-0539">Nucleus</keyword>
<evidence type="ECO:0000256" key="2">
    <source>
        <dbReference type="ARBA" id="ARBA00022723"/>
    </source>
</evidence>
<protein>
    <recommendedName>
        <fullName evidence="8">RING-type domain-containing protein</fullName>
    </recommendedName>
</protein>
<evidence type="ECO:0000256" key="7">
    <source>
        <dbReference type="SAM" id="MobiDB-lite"/>
    </source>
</evidence>
<evidence type="ECO:0000313" key="10">
    <source>
        <dbReference type="Proteomes" id="UP000594262"/>
    </source>
</evidence>
<feature type="region of interest" description="Disordered" evidence="7">
    <location>
        <begin position="1"/>
        <end position="36"/>
    </location>
</feature>
<evidence type="ECO:0000256" key="4">
    <source>
        <dbReference type="ARBA" id="ARBA00022833"/>
    </source>
</evidence>
<dbReference type="GO" id="GO:0008270">
    <property type="term" value="F:zinc ion binding"/>
    <property type="evidence" value="ECO:0007669"/>
    <property type="project" value="UniProtKB-KW"/>
</dbReference>
<dbReference type="Gene3D" id="3.30.40.10">
    <property type="entry name" value="Zinc/RING finger domain, C3HC4 (zinc finger)"/>
    <property type="match status" value="1"/>
</dbReference>
<dbReference type="Pfam" id="PF13923">
    <property type="entry name" value="zf-C3HC4_2"/>
    <property type="match status" value="1"/>
</dbReference>
<evidence type="ECO:0000259" key="8">
    <source>
        <dbReference type="PROSITE" id="PS50089"/>
    </source>
</evidence>
<organism evidence="9 10">
    <name type="scientific">Clytia hemisphaerica</name>
    <dbReference type="NCBI Taxonomy" id="252671"/>
    <lineage>
        <taxon>Eukaryota</taxon>
        <taxon>Metazoa</taxon>
        <taxon>Cnidaria</taxon>
        <taxon>Hydrozoa</taxon>
        <taxon>Hydroidolina</taxon>
        <taxon>Leptothecata</taxon>
        <taxon>Obeliida</taxon>
        <taxon>Clytiidae</taxon>
        <taxon>Clytia</taxon>
    </lineage>
</organism>
<dbReference type="Gene3D" id="3.10.20.90">
    <property type="entry name" value="Phosphatidylinositol 3-kinase Catalytic Subunit, Chain A, domain 1"/>
    <property type="match status" value="1"/>
</dbReference>
<name>A0A7M5XB49_9CNID</name>
<proteinExistence type="predicted"/>
<feature type="compositionally biased region" description="Polar residues" evidence="7">
    <location>
        <begin position="16"/>
        <end position="36"/>
    </location>
</feature>
<reference evidence="9" key="1">
    <citation type="submission" date="2021-01" db="UniProtKB">
        <authorList>
            <consortium name="EnsemblMetazoa"/>
        </authorList>
    </citation>
    <scope>IDENTIFICATION</scope>
</reference>
<dbReference type="FunFam" id="3.30.40.10:FF:000122">
    <property type="entry name" value="polycomb group RING finger protein 1"/>
    <property type="match status" value="1"/>
</dbReference>
<evidence type="ECO:0000313" key="9">
    <source>
        <dbReference type="EnsemblMetazoa" id="CLYHEMP020033.3"/>
    </source>
</evidence>
<comment type="subcellular location">
    <subcellularLocation>
        <location evidence="1">Nucleus</location>
    </subcellularLocation>
</comment>
<dbReference type="Proteomes" id="UP000594262">
    <property type="component" value="Unplaced"/>
</dbReference>
<dbReference type="Pfam" id="PF16207">
    <property type="entry name" value="RAWUL"/>
    <property type="match status" value="1"/>
</dbReference>
<dbReference type="InterPro" id="IPR013083">
    <property type="entry name" value="Znf_RING/FYVE/PHD"/>
</dbReference>
<sequence length="270" mass="31778">MMLTSNKESNEEITSETKIAPQSTNNENDSAIQENQQKQLPQHKFMLCALNPHIVCMLCAGYLVNATTIVECLHTFCKSCIVRHIQIFRKCPTCGNNLPETEPLSGLRLDRTMQDIISKVLTHIEKDEAKREMEFYKEQQKLNAEKEEAEKKEEPLYNMKEFPLFYRNDEQVNLYLQLSRQQDEEEMLEEESEGVSELSNPYVRCSFRVKLFQLKKMIKRQYEPDFINHSVDVLCNSVPLQDEEILRMVYLKYWKKPQPIVLDFAFLPPQ</sequence>
<dbReference type="PROSITE" id="PS50089">
    <property type="entry name" value="ZF_RING_2"/>
    <property type="match status" value="1"/>
</dbReference>
<dbReference type="GeneID" id="136802217"/>
<evidence type="ECO:0000256" key="5">
    <source>
        <dbReference type="ARBA" id="ARBA00023242"/>
    </source>
</evidence>
<keyword evidence="3 6" id="KW-0863">Zinc-finger</keyword>
<dbReference type="InterPro" id="IPR017907">
    <property type="entry name" value="Znf_RING_CS"/>
</dbReference>
<dbReference type="InterPro" id="IPR001841">
    <property type="entry name" value="Znf_RING"/>
</dbReference>
<dbReference type="PANTHER" id="PTHR45893">
    <property type="entry name" value="POLYCOMB GROUP RING FINGER PROTEIN"/>
    <property type="match status" value="1"/>
</dbReference>
<dbReference type="SUPFAM" id="SSF57850">
    <property type="entry name" value="RING/U-box"/>
    <property type="match status" value="1"/>
</dbReference>
<accession>A0A7M5XB49</accession>
<dbReference type="AlphaFoldDB" id="A0A7M5XB49"/>
<keyword evidence="4" id="KW-0862">Zinc</keyword>
<feature type="domain" description="RING-type" evidence="8">
    <location>
        <begin position="56"/>
        <end position="94"/>
    </location>
</feature>
<dbReference type="OrthoDB" id="6252992at2759"/>
<dbReference type="SMART" id="SM00184">
    <property type="entry name" value="RING"/>
    <property type="match status" value="1"/>
</dbReference>
<evidence type="ECO:0000256" key="1">
    <source>
        <dbReference type="ARBA" id="ARBA00004123"/>
    </source>
</evidence>
<dbReference type="EnsemblMetazoa" id="CLYHEMT020033.3">
    <property type="protein sequence ID" value="CLYHEMP020033.3"/>
    <property type="gene ID" value="CLYHEMG020033"/>
</dbReference>
<keyword evidence="10" id="KW-1185">Reference proteome</keyword>
<dbReference type="InterPro" id="IPR051507">
    <property type="entry name" value="PcG_RING_finger"/>
</dbReference>
<dbReference type="GO" id="GO:0005634">
    <property type="term" value="C:nucleus"/>
    <property type="evidence" value="ECO:0007669"/>
    <property type="project" value="UniProtKB-SubCell"/>
</dbReference>